<dbReference type="EMBL" id="JAVDQG010000003">
    <property type="protein sequence ID" value="MDR6225497.1"/>
    <property type="molecule type" value="Genomic_DNA"/>
</dbReference>
<accession>A0ABU1IL36</accession>
<keyword evidence="1" id="KW-0808">Transferase</keyword>
<evidence type="ECO:0000313" key="1">
    <source>
        <dbReference type="EMBL" id="MDR6225497.1"/>
    </source>
</evidence>
<gene>
    <name evidence="1" type="ORF">JOE21_001495</name>
</gene>
<protein>
    <submittedName>
        <fullName evidence="1">Amino-acid N-acetyltransferase</fullName>
        <ecNumber evidence="1">2.3.1.1</ecNumber>
    </submittedName>
</protein>
<dbReference type="GO" id="GO:0016746">
    <property type="term" value="F:acyltransferase activity"/>
    <property type="evidence" value="ECO:0007669"/>
    <property type="project" value="UniProtKB-KW"/>
</dbReference>
<organism evidence="1 2">
    <name type="scientific">Desmospora profundinema</name>
    <dbReference type="NCBI Taxonomy" id="1571184"/>
    <lineage>
        <taxon>Bacteria</taxon>
        <taxon>Bacillati</taxon>
        <taxon>Bacillota</taxon>
        <taxon>Bacilli</taxon>
        <taxon>Bacillales</taxon>
        <taxon>Thermoactinomycetaceae</taxon>
        <taxon>Desmospora</taxon>
    </lineage>
</organism>
<evidence type="ECO:0000313" key="2">
    <source>
        <dbReference type="Proteomes" id="UP001185012"/>
    </source>
</evidence>
<dbReference type="InterPro" id="IPR016181">
    <property type="entry name" value="Acyl_CoA_acyltransferase"/>
</dbReference>
<comment type="caution">
    <text evidence="1">The sequence shown here is derived from an EMBL/GenBank/DDBJ whole genome shotgun (WGS) entry which is preliminary data.</text>
</comment>
<dbReference type="RefSeq" id="WP_309864263.1">
    <property type="nucleotide sequence ID" value="NZ_JAVDQG010000003.1"/>
</dbReference>
<dbReference type="Gene3D" id="3.40.630.30">
    <property type="match status" value="1"/>
</dbReference>
<sequence length="155" mass="17485">MFAVRKATVKDADWITSLLRNAQINDQGVDEHLEQFLVVEDSREPGTRIGTVGLEIYRNKGLLRSFVMESGSWNATTGLELIGVVLAHARRLELDEVYLMTSIAQPIFEHFGFVLVDWETIPVEIRQSDHARRAKAEGGVAMVNRRLSRPRSPVV</sequence>
<dbReference type="Proteomes" id="UP001185012">
    <property type="component" value="Unassembled WGS sequence"/>
</dbReference>
<dbReference type="EC" id="2.3.1.1" evidence="1"/>
<name>A0ABU1IL36_9BACL</name>
<reference evidence="1 2" key="1">
    <citation type="submission" date="2023-07" db="EMBL/GenBank/DDBJ databases">
        <title>Genomic Encyclopedia of Type Strains, Phase IV (KMG-IV): sequencing the most valuable type-strain genomes for metagenomic binning, comparative biology and taxonomic classification.</title>
        <authorList>
            <person name="Goeker M."/>
        </authorList>
    </citation>
    <scope>NUCLEOTIDE SEQUENCE [LARGE SCALE GENOMIC DNA]</scope>
    <source>
        <strain evidence="1 2">DSM 45903</strain>
    </source>
</reference>
<keyword evidence="2" id="KW-1185">Reference proteome</keyword>
<proteinExistence type="predicted"/>
<keyword evidence="1" id="KW-0012">Acyltransferase</keyword>
<dbReference type="SUPFAM" id="SSF55729">
    <property type="entry name" value="Acyl-CoA N-acyltransferases (Nat)"/>
    <property type="match status" value="1"/>
</dbReference>